<organism evidence="2">
    <name type="scientific">Loa loa</name>
    <name type="common">Eye worm</name>
    <name type="synonym">Filaria loa</name>
    <dbReference type="NCBI Taxonomy" id="7209"/>
    <lineage>
        <taxon>Eukaryota</taxon>
        <taxon>Metazoa</taxon>
        <taxon>Ecdysozoa</taxon>
        <taxon>Nematoda</taxon>
        <taxon>Chromadorea</taxon>
        <taxon>Rhabditida</taxon>
        <taxon>Spirurina</taxon>
        <taxon>Spiruromorpha</taxon>
        <taxon>Filarioidea</taxon>
        <taxon>Onchocercidae</taxon>
        <taxon>Loa</taxon>
    </lineage>
</organism>
<proteinExistence type="predicted"/>
<reference evidence="2" key="1">
    <citation type="submission" date="2012-04" db="EMBL/GenBank/DDBJ databases">
        <title>The Genome Sequence of Loa loa.</title>
        <authorList>
            <consortium name="The Broad Institute Genome Sequencing Platform"/>
            <consortium name="Broad Institute Genome Sequencing Center for Infectious Disease"/>
            <person name="Nutman T.B."/>
            <person name="Fink D.L."/>
            <person name="Russ C."/>
            <person name="Young S."/>
            <person name="Zeng Q."/>
            <person name="Gargeya S."/>
            <person name="Alvarado L."/>
            <person name="Berlin A."/>
            <person name="Chapman S.B."/>
            <person name="Chen Z."/>
            <person name="Freedman E."/>
            <person name="Gellesch M."/>
            <person name="Goldberg J."/>
            <person name="Griggs A."/>
            <person name="Gujja S."/>
            <person name="Heilman E.R."/>
            <person name="Heiman D."/>
            <person name="Howarth C."/>
            <person name="Mehta T."/>
            <person name="Neiman D."/>
            <person name="Pearson M."/>
            <person name="Roberts A."/>
            <person name="Saif S."/>
            <person name="Shea T."/>
            <person name="Shenoy N."/>
            <person name="Sisk P."/>
            <person name="Stolte C."/>
            <person name="Sykes S."/>
            <person name="White J."/>
            <person name="Yandava C."/>
            <person name="Haas B."/>
            <person name="Henn M.R."/>
            <person name="Nusbaum C."/>
            <person name="Birren B."/>
        </authorList>
    </citation>
    <scope>NUCLEOTIDE SEQUENCE [LARGE SCALE GENOMIC DNA]</scope>
</reference>
<feature type="compositionally biased region" description="Polar residues" evidence="1">
    <location>
        <begin position="22"/>
        <end position="34"/>
    </location>
</feature>
<evidence type="ECO:0000256" key="1">
    <source>
        <dbReference type="SAM" id="MobiDB-lite"/>
    </source>
</evidence>
<dbReference type="GeneID" id="9949921"/>
<dbReference type="EMBL" id="JH712313">
    <property type="protein sequence ID" value="EFO16048.1"/>
    <property type="molecule type" value="Genomic_DNA"/>
</dbReference>
<dbReference type="InParanoid" id="A0A1S0TL59"/>
<feature type="compositionally biased region" description="Polar residues" evidence="1">
    <location>
        <begin position="67"/>
        <end position="77"/>
    </location>
</feature>
<sequence>MKHVLMIPLKRNSTSSISNSSYPINRRQTSQRQNFMDDRNTDISRRLPRNTAIHTTSASTPEEYATHKNSWSLRSGKNSSSSILLNEESCHVNHGYMMDVKETQNNVPISVGHANGKKL</sequence>
<dbReference type="RefSeq" id="XP_003148021.1">
    <property type="nucleotide sequence ID" value="XM_003147973.1"/>
</dbReference>
<evidence type="ECO:0000313" key="2">
    <source>
        <dbReference type="EMBL" id="EFO16048.1"/>
    </source>
</evidence>
<feature type="region of interest" description="Disordered" evidence="1">
    <location>
        <begin position="14"/>
        <end position="78"/>
    </location>
</feature>
<dbReference type="CTD" id="9949921"/>
<dbReference type="AlphaFoldDB" id="A0A1S0TL59"/>
<feature type="compositionally biased region" description="Basic and acidic residues" evidence="1">
    <location>
        <begin position="35"/>
        <end position="45"/>
    </location>
</feature>
<protein>
    <submittedName>
        <fullName evidence="2">Uncharacterized protein</fullName>
    </submittedName>
</protein>
<dbReference type="KEGG" id="loa:LOAG_12460"/>
<accession>A0A1S0TL59</accession>
<gene>
    <name evidence="2" type="ORF">LOAG_12460</name>
</gene>
<name>A0A1S0TL59_LOALO</name>